<feature type="transmembrane region" description="Helical" evidence="2">
    <location>
        <begin position="7"/>
        <end position="26"/>
    </location>
</feature>
<gene>
    <name evidence="3" type="ORF">GTP90_02375</name>
</gene>
<evidence type="ECO:0000313" key="3">
    <source>
        <dbReference type="EMBL" id="MYM92703.1"/>
    </source>
</evidence>
<evidence type="ECO:0000256" key="1">
    <source>
        <dbReference type="SAM" id="MobiDB-lite"/>
    </source>
</evidence>
<dbReference type="EMBL" id="WWCX01000001">
    <property type="protein sequence ID" value="MYM92703.1"/>
    <property type="molecule type" value="Genomic_DNA"/>
</dbReference>
<sequence length="946" mass="97343">MISKLKIIVVYYVILAMNATPLIANLNQAALLQRLSQIQLASIAAAFSVASVGLLPGVSRAADRGIADGQATATSSLGAFALPAISGGDPGATITLKNGAMAGKTLSSDQLAPGAKPGFIDSAAAATSGGKAAVVDQDNSARSVGQTEGSHWGNAYQTINGSALTRALYDYDAHGDTFLNNSAVIASNVNANGSGSGYSGCIVTPTSATPTTTVLTNTYKTTCDRNVPVTACASNRNQDGSVSSNPDSCNSTDACAAYDVAGFAPAGCTPGTTFSNQSTFVGNTYGSGQRNGVLVEHICSSGGFQVRVSNAHTVSGGGGPYEFWINAANGAPSYFDMPGLWGTDATNNQSYSGATLTATNCSSDGSSCDLTVTVHTLTPSAGNASGTVHFADDPTPIEAKMTTAAWTCTSASRVAVIGGVRIGAGSAESASVPSLFAGEDHTKGFCLAATAKNFKCHCDQTGSNCAPASTCGTVQSDSACSYVSSRCNIGTDSNCIKWEDTYSCTNGTSTVQNPSPTNGNTVTCPGAVRCMGTDCVVPHDESNGDFNTVASALGLATGIAMDSSCSAQGSCKVFGGTQMACSYSAFGFYNCCSVNPPTVNIADWVRLGYTTWNLVQRSHTLASAGSSIGTPSETGQWSEVSRQTAQVVDDWVYKPISSAIDTVKSTWTVGSSAAPATEAQVTSSLETASGVSTWATMQSDMCKQAINFADELGIDHSVLTGQGGLFTEGENGLTTLNWAGNSQLAMLSEIFFWLQVITWALIIYQIIFFDCSDQGAYQLAANKKLNLCVYTGEYCSSKVSFGFIKVCTQYTKSYCCYNSILARIVNEQGRPQIGKSWGGGEHPDCSGFSADQLSALDFTAMDLTEYFNSLNVAGVAPANVLANLNATTGTSVYTGGTASSGSSSSADAITRFNATGMNGSNTEVGNKDLSNTLSNSMRSGAVAPTH</sequence>
<keyword evidence="2" id="KW-1133">Transmembrane helix</keyword>
<feature type="compositionally biased region" description="Polar residues" evidence="1">
    <location>
        <begin position="916"/>
        <end position="938"/>
    </location>
</feature>
<dbReference type="RefSeq" id="WP_161081961.1">
    <property type="nucleotide sequence ID" value="NZ_WWCX01000001.1"/>
</dbReference>
<reference evidence="3" key="1">
    <citation type="submission" date="2019-12" db="EMBL/GenBank/DDBJ databases">
        <title>Novel species isolated from a subtropical stream in China.</title>
        <authorList>
            <person name="Lu H."/>
        </authorList>
    </citation>
    <scope>NUCLEOTIDE SEQUENCE [LARGE SCALE GENOMIC DNA]</scope>
    <source>
        <strain evidence="3">FT81W</strain>
    </source>
</reference>
<proteinExistence type="predicted"/>
<protein>
    <submittedName>
        <fullName evidence="3">Conjugal transfer protein TraN</fullName>
    </submittedName>
</protein>
<dbReference type="Proteomes" id="UP000447355">
    <property type="component" value="Unassembled WGS sequence"/>
</dbReference>
<accession>A0A845GDK5</accession>
<name>A0A845GDK5_9BURK</name>
<dbReference type="Pfam" id="PF06986">
    <property type="entry name" value="F_T4SS_TraN"/>
    <property type="match status" value="2"/>
</dbReference>
<comment type="caution">
    <text evidence="3">The sequence shown here is derived from an EMBL/GenBank/DDBJ whole genome shotgun (WGS) entry which is preliminary data.</text>
</comment>
<keyword evidence="2" id="KW-0812">Transmembrane</keyword>
<dbReference type="InterPro" id="IPR014121">
    <property type="entry name" value="TraN_Ftype"/>
</dbReference>
<evidence type="ECO:0000313" key="4">
    <source>
        <dbReference type="Proteomes" id="UP000447355"/>
    </source>
</evidence>
<keyword evidence="2" id="KW-0472">Membrane</keyword>
<dbReference type="AlphaFoldDB" id="A0A845GDK5"/>
<organism evidence="3 4">
    <name type="scientific">Duganella vulcania</name>
    <dbReference type="NCBI Taxonomy" id="2692166"/>
    <lineage>
        <taxon>Bacteria</taxon>
        <taxon>Pseudomonadati</taxon>
        <taxon>Pseudomonadota</taxon>
        <taxon>Betaproteobacteria</taxon>
        <taxon>Burkholderiales</taxon>
        <taxon>Oxalobacteraceae</taxon>
        <taxon>Telluria group</taxon>
        <taxon>Duganella</taxon>
    </lineage>
</organism>
<evidence type="ECO:0000256" key="2">
    <source>
        <dbReference type="SAM" id="Phobius"/>
    </source>
</evidence>
<feature type="region of interest" description="Disordered" evidence="1">
    <location>
        <begin position="916"/>
        <end position="946"/>
    </location>
</feature>